<name>A0A6G7VGF4_9GAMM</name>
<feature type="transmembrane region" description="Helical" evidence="10">
    <location>
        <begin position="28"/>
        <end position="50"/>
    </location>
</feature>
<dbReference type="GO" id="GO:0006935">
    <property type="term" value="P:chemotaxis"/>
    <property type="evidence" value="ECO:0007669"/>
    <property type="project" value="UniProtKB-KW"/>
</dbReference>
<evidence type="ECO:0000256" key="10">
    <source>
        <dbReference type="RuleBase" id="RU364125"/>
    </source>
</evidence>
<organism evidence="12 13">
    <name type="scientific">Caldichromatium japonicum</name>
    <dbReference type="NCBI Taxonomy" id="2699430"/>
    <lineage>
        <taxon>Bacteria</taxon>
        <taxon>Pseudomonadati</taxon>
        <taxon>Pseudomonadota</taxon>
        <taxon>Gammaproteobacteria</taxon>
        <taxon>Chromatiales</taxon>
        <taxon>Chromatiaceae</taxon>
        <taxon>Caldichromatium</taxon>
    </lineage>
</organism>
<evidence type="ECO:0000256" key="9">
    <source>
        <dbReference type="ARBA" id="ARBA00023136"/>
    </source>
</evidence>
<keyword evidence="12" id="KW-0969">Cilium</keyword>
<accession>A0A6G7VGF4</accession>
<dbReference type="PANTHER" id="PTHR35091">
    <property type="entry name" value="FLAGELLAR PROTEIN FLIL"/>
    <property type="match status" value="1"/>
</dbReference>
<keyword evidence="10" id="KW-0997">Cell inner membrane</keyword>
<evidence type="ECO:0000256" key="1">
    <source>
        <dbReference type="ARBA" id="ARBA00002254"/>
    </source>
</evidence>
<protein>
    <recommendedName>
        <fullName evidence="10">Flagellar protein FliL</fullName>
    </recommendedName>
</protein>
<dbReference type="AlphaFoldDB" id="A0A6G7VGF4"/>
<dbReference type="GO" id="GO:0071978">
    <property type="term" value="P:bacterial-type flagellum-dependent swarming motility"/>
    <property type="evidence" value="ECO:0007669"/>
    <property type="project" value="TreeGrafter"/>
</dbReference>
<proteinExistence type="inferred from homology"/>
<dbReference type="RefSeq" id="WP_166272072.1">
    <property type="nucleotide sequence ID" value="NZ_CP048029.1"/>
</dbReference>
<evidence type="ECO:0000256" key="2">
    <source>
        <dbReference type="ARBA" id="ARBA00004162"/>
    </source>
</evidence>
<keyword evidence="8 10" id="KW-1133">Transmembrane helix</keyword>
<dbReference type="GO" id="GO:0005886">
    <property type="term" value="C:plasma membrane"/>
    <property type="evidence" value="ECO:0007669"/>
    <property type="project" value="UniProtKB-SubCell"/>
</dbReference>
<comment type="similarity">
    <text evidence="3 10">Belongs to the FliL family.</text>
</comment>
<evidence type="ECO:0000256" key="7">
    <source>
        <dbReference type="ARBA" id="ARBA00022779"/>
    </source>
</evidence>
<sequence>MAEKKKKPTAKPPTDAGAAKPAGVRIKLIIILLLALLLLGGGGFAAYYFLLRPKPTDTTEETANADGASAPQPQPAPPPAAAASQSAAPPPTLVYHNLGSFTANLISGQARFLRLGLVVSTFNPLVPAALDKHKPRLRNDILSLLASQDFVALNTPEGKETLREALRQTLVRILASAGEPADIRDVLFNDLIMQ</sequence>
<evidence type="ECO:0000256" key="6">
    <source>
        <dbReference type="ARBA" id="ARBA00022692"/>
    </source>
</evidence>
<evidence type="ECO:0000256" key="4">
    <source>
        <dbReference type="ARBA" id="ARBA00022475"/>
    </source>
</evidence>
<dbReference type="EMBL" id="CP048029">
    <property type="protein sequence ID" value="QIK38928.1"/>
    <property type="molecule type" value="Genomic_DNA"/>
</dbReference>
<evidence type="ECO:0000256" key="3">
    <source>
        <dbReference type="ARBA" id="ARBA00008281"/>
    </source>
</evidence>
<comment type="function">
    <text evidence="1 10">Controls the rotational direction of flagella during chemotaxis.</text>
</comment>
<dbReference type="Proteomes" id="UP000502699">
    <property type="component" value="Chromosome"/>
</dbReference>
<keyword evidence="6 10" id="KW-0812">Transmembrane</keyword>
<dbReference type="Pfam" id="PF03748">
    <property type="entry name" value="FliL"/>
    <property type="match status" value="1"/>
</dbReference>
<dbReference type="InterPro" id="IPR005503">
    <property type="entry name" value="FliL"/>
</dbReference>
<keyword evidence="13" id="KW-1185">Reference proteome</keyword>
<keyword evidence="12" id="KW-0282">Flagellum</keyword>
<gene>
    <name evidence="12" type="ORF">GWK36_14075</name>
</gene>
<keyword evidence="4" id="KW-1003">Cell membrane</keyword>
<dbReference type="PANTHER" id="PTHR35091:SF2">
    <property type="entry name" value="FLAGELLAR PROTEIN FLIL"/>
    <property type="match status" value="1"/>
</dbReference>
<comment type="subcellular location">
    <subcellularLocation>
        <location evidence="10">Cell inner membrane</location>
    </subcellularLocation>
    <subcellularLocation>
        <location evidence="2">Cell membrane</location>
        <topology evidence="2">Single-pass membrane protein</topology>
    </subcellularLocation>
</comment>
<dbReference type="KEGG" id="cjap:GWK36_14075"/>
<keyword evidence="12" id="KW-0966">Cell projection</keyword>
<evidence type="ECO:0000256" key="8">
    <source>
        <dbReference type="ARBA" id="ARBA00022989"/>
    </source>
</evidence>
<evidence type="ECO:0000313" key="12">
    <source>
        <dbReference type="EMBL" id="QIK38928.1"/>
    </source>
</evidence>
<reference evidence="13" key="1">
    <citation type="submission" date="2020-01" db="EMBL/GenBank/DDBJ databases">
        <title>Caldichromatium gen. nov., sp. nov., a thermophilic purple sulfur bacterium member of the family Chromatiaceae isolated from Nakabusa hot spring, Japan.</title>
        <authorList>
            <person name="Saini M.K."/>
            <person name="Hanada S."/>
            <person name="Tank M."/>
        </authorList>
    </citation>
    <scope>NUCLEOTIDE SEQUENCE [LARGE SCALE GENOMIC DNA]</scope>
    <source>
        <strain evidence="13">No.7</strain>
    </source>
</reference>
<evidence type="ECO:0000313" key="13">
    <source>
        <dbReference type="Proteomes" id="UP000502699"/>
    </source>
</evidence>
<keyword evidence="9 10" id="KW-0472">Membrane</keyword>
<evidence type="ECO:0000256" key="5">
    <source>
        <dbReference type="ARBA" id="ARBA00022500"/>
    </source>
</evidence>
<keyword evidence="5 10" id="KW-0145">Chemotaxis</keyword>
<dbReference type="GO" id="GO:0009425">
    <property type="term" value="C:bacterial-type flagellum basal body"/>
    <property type="evidence" value="ECO:0007669"/>
    <property type="project" value="InterPro"/>
</dbReference>
<feature type="region of interest" description="Disordered" evidence="11">
    <location>
        <begin position="58"/>
        <end position="88"/>
    </location>
</feature>
<keyword evidence="7 10" id="KW-0283">Flagellar rotation</keyword>
<evidence type="ECO:0000256" key="11">
    <source>
        <dbReference type="SAM" id="MobiDB-lite"/>
    </source>
</evidence>